<evidence type="ECO:0000256" key="3">
    <source>
        <dbReference type="ARBA" id="ARBA00023274"/>
    </source>
</evidence>
<dbReference type="HAMAP" id="MF_01366">
    <property type="entry name" value="Ribosomal_uL13"/>
    <property type="match status" value="1"/>
</dbReference>
<evidence type="ECO:0000313" key="7">
    <source>
        <dbReference type="Proteomes" id="UP000186851"/>
    </source>
</evidence>
<dbReference type="AlphaFoldDB" id="A0AAF0D0Z7"/>
<dbReference type="GO" id="GO:0006412">
    <property type="term" value="P:translation"/>
    <property type="evidence" value="ECO:0007669"/>
    <property type="project" value="UniProtKB-UniRule"/>
</dbReference>
<dbReference type="PIRSF" id="PIRSF002181">
    <property type="entry name" value="Ribosomal_L13"/>
    <property type="match status" value="1"/>
</dbReference>
<protein>
    <recommendedName>
        <fullName evidence="4">Large ribosomal subunit protein uL13</fullName>
    </recommendedName>
</protein>
<gene>
    <name evidence="4" type="primary">rpl13</name>
    <name evidence="6" type="ORF">OdinLCB4_004245</name>
</gene>
<dbReference type="NCBIfam" id="TIGR01077">
    <property type="entry name" value="L13_A_E"/>
    <property type="match status" value="1"/>
</dbReference>
<dbReference type="NCBIfam" id="NF005004">
    <property type="entry name" value="PRK06394.1"/>
    <property type="match status" value="1"/>
</dbReference>
<dbReference type="InterPro" id="IPR005823">
    <property type="entry name" value="Ribosomal_uL13_bac-type"/>
</dbReference>
<dbReference type="Pfam" id="PF00572">
    <property type="entry name" value="Ribosomal_L13"/>
    <property type="match status" value="1"/>
</dbReference>
<proteinExistence type="inferred from homology"/>
<dbReference type="EMBL" id="CP091871">
    <property type="protein sequence ID" value="WEU39703.1"/>
    <property type="molecule type" value="Genomic_DNA"/>
</dbReference>
<keyword evidence="2 4" id="KW-0689">Ribosomal protein</keyword>
<name>A0AAF0D0Z7_ODILC</name>
<comment type="function">
    <text evidence="4">This protein is one of the early assembly proteins of the 50S ribosomal subunit, although it is not seen to bind rRNA by itself. It is important during the early stages of 50S assembly.</text>
</comment>
<keyword evidence="3 4" id="KW-0687">Ribonucleoprotein</keyword>
<reference evidence="6" key="1">
    <citation type="journal article" date="2017" name="Nature">
        <title>Asgard archaea illuminate the origin of eukaryotic cellular complexity.</title>
        <authorList>
            <person name="Zaremba-Niedzwiedzka K."/>
            <person name="Caceres E.F."/>
            <person name="Saw J.H."/>
            <person name="Backstrom D."/>
            <person name="Juzokaite L."/>
            <person name="Vancaester E."/>
            <person name="Seitz K.W."/>
            <person name="Anantharaman K."/>
            <person name="Starnawski P."/>
            <person name="Kjeldsen K.U."/>
            <person name="Scott M.B."/>
            <person name="Nunoura T."/>
            <person name="Banfield J.F."/>
            <person name="Schramm A."/>
            <person name="Baker B.J."/>
            <person name="Spang A."/>
            <person name="Ettema T.J.G."/>
        </authorList>
    </citation>
    <scope>NUCLEOTIDE SEQUENCE</scope>
    <source>
        <strain evidence="6">LCB_4</strain>
    </source>
</reference>
<dbReference type="KEGG" id="oyw:OdinLCB4_004245"/>
<evidence type="ECO:0000256" key="5">
    <source>
        <dbReference type="RuleBase" id="RU003877"/>
    </source>
</evidence>
<dbReference type="Gene3D" id="3.90.1180.10">
    <property type="entry name" value="Ribosomal protein L13"/>
    <property type="match status" value="1"/>
</dbReference>
<evidence type="ECO:0000313" key="6">
    <source>
        <dbReference type="EMBL" id="WEU39703.1"/>
    </source>
</evidence>
<comment type="subunit">
    <text evidence="4">Part of the 50S ribosomal subunit.</text>
</comment>
<organism evidence="6 7">
    <name type="scientific">Odinarchaeota yellowstonii (strain LCB_4)</name>
    <dbReference type="NCBI Taxonomy" id="1841599"/>
    <lineage>
        <taxon>Archaea</taxon>
        <taxon>Promethearchaeati</taxon>
        <taxon>Candidatus Odinarchaeota</taxon>
        <taxon>Candidatus Odinarchaeia</taxon>
        <taxon>Candidatus Odinarchaeales</taxon>
        <taxon>Candidatus Odinarchaeaceae</taxon>
        <taxon>Candidatus Odinarchaeum</taxon>
    </lineage>
</organism>
<evidence type="ECO:0000256" key="1">
    <source>
        <dbReference type="ARBA" id="ARBA00006227"/>
    </source>
</evidence>
<dbReference type="PANTHER" id="PTHR11545:SF3">
    <property type="entry name" value="LARGE RIBOSOMAL SUBUNIT PROTEIN UL13"/>
    <property type="match status" value="1"/>
</dbReference>
<dbReference type="Proteomes" id="UP000186851">
    <property type="component" value="Chromosome"/>
</dbReference>
<dbReference type="GO" id="GO:0022625">
    <property type="term" value="C:cytosolic large ribosomal subunit"/>
    <property type="evidence" value="ECO:0007669"/>
    <property type="project" value="UniProtKB-UniRule"/>
</dbReference>
<accession>A0AAF0D0Z7</accession>
<dbReference type="CDD" id="cd00392">
    <property type="entry name" value="Ribosomal_L13"/>
    <property type="match status" value="1"/>
</dbReference>
<dbReference type="SUPFAM" id="SSF52161">
    <property type="entry name" value="Ribosomal protein L13"/>
    <property type="match status" value="1"/>
</dbReference>
<dbReference type="InterPro" id="IPR005822">
    <property type="entry name" value="Ribosomal_uL13"/>
</dbReference>
<dbReference type="PROSITE" id="PS00783">
    <property type="entry name" value="RIBOSOMAL_L13"/>
    <property type="match status" value="1"/>
</dbReference>
<sequence length="147" mass="16746">MSEYKIIDATNAILGRLSSIVAKRLLEGDKIMIINAEKAVISGKKHQVIAQYKAKTNIRTATAPWKGPFHYKRPDRILKRTVRGMLPFKTTRGREAYRRLKVYIGVPEGVKLETIETIKDVSAGKLKNKYITIKELSKELGWIYEGD</sequence>
<dbReference type="InterPro" id="IPR023563">
    <property type="entry name" value="Ribosomal_uL13_CS"/>
</dbReference>
<evidence type="ECO:0000256" key="4">
    <source>
        <dbReference type="HAMAP-Rule" id="MF_01366"/>
    </source>
</evidence>
<comment type="similarity">
    <text evidence="1 4 5">Belongs to the universal ribosomal protein uL13 family.</text>
</comment>
<dbReference type="PANTHER" id="PTHR11545">
    <property type="entry name" value="RIBOSOMAL PROTEIN L13"/>
    <property type="match status" value="1"/>
</dbReference>
<dbReference type="GO" id="GO:0017148">
    <property type="term" value="P:negative regulation of translation"/>
    <property type="evidence" value="ECO:0007669"/>
    <property type="project" value="TreeGrafter"/>
</dbReference>
<dbReference type="GO" id="GO:0003729">
    <property type="term" value="F:mRNA binding"/>
    <property type="evidence" value="ECO:0007669"/>
    <property type="project" value="TreeGrafter"/>
</dbReference>
<dbReference type="InterPro" id="IPR036899">
    <property type="entry name" value="Ribosomal_uL13_sf"/>
</dbReference>
<reference evidence="6" key="2">
    <citation type="journal article" date="2022" name="Nat. Microbiol.">
        <title>A closed Candidatus Odinarchaeum chromosome exposes Asgard archaeal viruses.</title>
        <authorList>
            <person name="Tamarit D."/>
            <person name="Caceres E.F."/>
            <person name="Krupovic M."/>
            <person name="Nijland R."/>
            <person name="Eme L."/>
            <person name="Robinson N.P."/>
            <person name="Ettema T.J.G."/>
        </authorList>
    </citation>
    <scope>NUCLEOTIDE SEQUENCE</scope>
    <source>
        <strain evidence="6">LCB_4</strain>
    </source>
</reference>
<evidence type="ECO:0000256" key="2">
    <source>
        <dbReference type="ARBA" id="ARBA00022980"/>
    </source>
</evidence>
<dbReference type="InterPro" id="IPR005755">
    <property type="entry name" value="Ribosomal_uL13_euk/arc"/>
</dbReference>
<dbReference type="GO" id="GO:0003735">
    <property type="term" value="F:structural constituent of ribosome"/>
    <property type="evidence" value="ECO:0007669"/>
    <property type="project" value="UniProtKB-UniRule"/>
</dbReference>